<evidence type="ECO:0000313" key="2">
    <source>
        <dbReference type="EMBL" id="KAF5827552.1"/>
    </source>
</evidence>
<evidence type="ECO:0000256" key="1">
    <source>
        <dbReference type="SAM" id="MobiDB-lite"/>
    </source>
</evidence>
<feature type="compositionally biased region" description="Polar residues" evidence="1">
    <location>
        <begin position="29"/>
        <end position="41"/>
    </location>
</feature>
<feature type="compositionally biased region" description="Basic and acidic residues" evidence="1">
    <location>
        <begin position="44"/>
        <end position="54"/>
    </location>
</feature>
<protein>
    <submittedName>
        <fullName evidence="2">Uncharacterized protein</fullName>
    </submittedName>
</protein>
<evidence type="ECO:0000313" key="3">
    <source>
        <dbReference type="Proteomes" id="UP000815325"/>
    </source>
</evidence>
<accession>A0ABQ7FYW4</accession>
<feature type="compositionally biased region" description="Polar residues" evidence="1">
    <location>
        <begin position="55"/>
        <end position="72"/>
    </location>
</feature>
<gene>
    <name evidence="2" type="ORF">DUNSADRAFT_468</name>
</gene>
<feature type="region of interest" description="Disordered" evidence="1">
    <location>
        <begin position="1"/>
        <end position="101"/>
    </location>
</feature>
<proteinExistence type="predicted"/>
<sequence length="403" mass="44263">MPGLTQSSPQLPFIRGGNRVSPLEGSPADTPTCSSSQTHLLNGQDRKRSSERGTNDSAFESSTIHPAPSSTSDGKKPIPEQAPKPPFNTSRQWGTTLKKAQQAQQAQQALEKAKKVSVIDIFATEIQPKSLEGGWLTMAVWAATVIYLIILVVEWVRSPPTTQSAPDWTIGRGPWPVSVQCHATSGCLFSNRLTDANTLNIASRANPEHRNTCVRIPYKEALEVDVVFSIHPYEGISVLYDPTTTDETMIEGFGVTAASQIRCARKPDGSWHKGCVVILKSQAGPGLSTLQYVETENRTETGPAKFRREYFLKLGSNNGTIQPRSTECEPDPSWRESTQARLSMSSFYHTVLVEKDDFWLFLWGTAGGAFTTFFQVEDSLWHAGVCSPRHQVLPGAFKATHAS</sequence>
<dbReference type="EMBL" id="MU070475">
    <property type="protein sequence ID" value="KAF5827552.1"/>
    <property type="molecule type" value="Genomic_DNA"/>
</dbReference>
<organism evidence="2 3">
    <name type="scientific">Dunaliella salina</name>
    <name type="common">Green alga</name>
    <name type="synonym">Protococcus salinus</name>
    <dbReference type="NCBI Taxonomy" id="3046"/>
    <lineage>
        <taxon>Eukaryota</taxon>
        <taxon>Viridiplantae</taxon>
        <taxon>Chlorophyta</taxon>
        <taxon>core chlorophytes</taxon>
        <taxon>Chlorophyceae</taxon>
        <taxon>CS clade</taxon>
        <taxon>Chlamydomonadales</taxon>
        <taxon>Dunaliellaceae</taxon>
        <taxon>Dunaliella</taxon>
    </lineage>
</organism>
<reference evidence="2" key="1">
    <citation type="submission" date="2017-08" db="EMBL/GenBank/DDBJ databases">
        <authorList>
            <person name="Polle J.E."/>
            <person name="Barry K."/>
            <person name="Cushman J."/>
            <person name="Schmutz J."/>
            <person name="Tran D."/>
            <person name="Hathwaick L.T."/>
            <person name="Yim W.C."/>
            <person name="Jenkins J."/>
            <person name="Mckie-Krisberg Z.M."/>
            <person name="Prochnik S."/>
            <person name="Lindquist E."/>
            <person name="Dockter R.B."/>
            <person name="Adam C."/>
            <person name="Molina H."/>
            <person name="Bunkerborg J."/>
            <person name="Jin E."/>
            <person name="Buchheim M."/>
            <person name="Magnuson J."/>
        </authorList>
    </citation>
    <scope>NUCLEOTIDE SEQUENCE</scope>
    <source>
        <strain evidence="2">CCAP 19/18</strain>
    </source>
</reference>
<name>A0ABQ7FYW4_DUNSA</name>
<dbReference type="Proteomes" id="UP000815325">
    <property type="component" value="Unassembled WGS sequence"/>
</dbReference>
<comment type="caution">
    <text evidence="2">The sequence shown here is derived from an EMBL/GenBank/DDBJ whole genome shotgun (WGS) entry which is preliminary data.</text>
</comment>
<feature type="compositionally biased region" description="Polar residues" evidence="1">
    <location>
        <begin position="1"/>
        <end position="10"/>
    </location>
</feature>
<keyword evidence="3" id="KW-1185">Reference proteome</keyword>